<evidence type="ECO:0000259" key="1">
    <source>
        <dbReference type="PROSITE" id="PS50862"/>
    </source>
</evidence>
<dbReference type="SUPFAM" id="SSF55681">
    <property type="entry name" value="Class II aaRS and biotin synthetases"/>
    <property type="match status" value="1"/>
</dbReference>
<feature type="domain" description="Aminoacyl-transfer RNA synthetases class-II family profile" evidence="1">
    <location>
        <begin position="254"/>
        <end position="399"/>
    </location>
</feature>
<dbReference type="PROSITE" id="PS50862">
    <property type="entry name" value="AA_TRNA_LIGASE_II"/>
    <property type="match status" value="1"/>
</dbReference>
<comment type="caution">
    <text evidence="2">The sequence shown here is derived from an EMBL/GenBank/DDBJ whole genome shotgun (WGS) entry which is preliminary data.</text>
</comment>
<sequence length="412" mass="45201">MGTAGAVTYRIALDPPVPRTHANELSTRVFFVSEAIRDFALVPSESPSASPSGGGSGGEAGIGAVRVTVDEGTDLDDLARKVRFVVANDVLRQRRPEPKVVWRGTADGTVRDVFDDLRGRGAVWEAGEGQIGVGEPVLSLMDRLDGRIRALVAAEFGAEEHRYPTLIPTSAMRRCGYLRSFPQLTMFVARLHGDVDTYRTFLDELAAGADPSGALRSHAGDADHCLPPTMCFHTYHRFADAPLPGGAATVTARGKSFRYEARYRRSLERLWDFTIREVVLLGPRDRVLADRRRLMERAWDLMDDLGLGGRCEVAGDPFFADAGTAERVWSQHLLELKYELRLPLDGDRDVAVASFNFHDRFFGESFGIGGADGPVHTSCAGFGLERLAYAFLCRHGADPARWPARVRKAVEG</sequence>
<reference evidence="2" key="1">
    <citation type="submission" date="2020-11" db="EMBL/GenBank/DDBJ databases">
        <title>Sequencing the genomes of 1000 actinobacteria strains.</title>
        <authorList>
            <person name="Klenk H.-P."/>
        </authorList>
    </citation>
    <scope>NUCLEOTIDE SEQUENCE</scope>
    <source>
        <strain evidence="2">DSM 43175</strain>
    </source>
</reference>
<keyword evidence="3" id="KW-1185">Reference proteome</keyword>
<protein>
    <recommendedName>
        <fullName evidence="1">Aminoacyl-transfer RNA synthetases class-II family profile domain-containing protein</fullName>
    </recommendedName>
</protein>
<evidence type="ECO:0000313" key="2">
    <source>
        <dbReference type="EMBL" id="MBG6090381.1"/>
    </source>
</evidence>
<dbReference type="Proteomes" id="UP000614047">
    <property type="component" value="Unassembled WGS sequence"/>
</dbReference>
<gene>
    <name evidence="2" type="ORF">IW256_004494</name>
</gene>
<dbReference type="EMBL" id="JADOUA010000001">
    <property type="protein sequence ID" value="MBG6090381.1"/>
    <property type="molecule type" value="Genomic_DNA"/>
</dbReference>
<evidence type="ECO:0000313" key="3">
    <source>
        <dbReference type="Proteomes" id="UP000614047"/>
    </source>
</evidence>
<dbReference type="InterPro" id="IPR045864">
    <property type="entry name" value="aa-tRNA-synth_II/BPL/LPL"/>
</dbReference>
<name>A0A931GP99_9ACTN</name>
<dbReference type="InterPro" id="IPR006195">
    <property type="entry name" value="aa-tRNA-synth_II"/>
</dbReference>
<dbReference type="RefSeq" id="WP_197012849.1">
    <property type="nucleotide sequence ID" value="NZ_BAABES010000016.1"/>
</dbReference>
<accession>A0A931GP99</accession>
<dbReference type="AlphaFoldDB" id="A0A931GP99"/>
<proteinExistence type="predicted"/>
<dbReference type="Gene3D" id="3.30.930.10">
    <property type="entry name" value="Bira Bifunctional Protein, Domain 2"/>
    <property type="match status" value="1"/>
</dbReference>
<organism evidence="2 3">
    <name type="scientific">Actinomadura viridis</name>
    <dbReference type="NCBI Taxonomy" id="58110"/>
    <lineage>
        <taxon>Bacteria</taxon>
        <taxon>Bacillati</taxon>
        <taxon>Actinomycetota</taxon>
        <taxon>Actinomycetes</taxon>
        <taxon>Streptosporangiales</taxon>
        <taxon>Thermomonosporaceae</taxon>
        <taxon>Actinomadura</taxon>
    </lineage>
</organism>